<evidence type="ECO:0000256" key="2">
    <source>
        <dbReference type="ARBA" id="ARBA00022552"/>
    </source>
</evidence>
<dbReference type="RefSeq" id="WP_005345992.1">
    <property type="nucleotide sequence ID" value="NZ_APVG01000001.1"/>
</dbReference>
<evidence type="ECO:0000313" key="10">
    <source>
        <dbReference type="Proteomes" id="UP000023775"/>
    </source>
</evidence>
<evidence type="ECO:0000256" key="3">
    <source>
        <dbReference type="ARBA" id="ARBA00022603"/>
    </source>
</evidence>
<evidence type="ECO:0000256" key="6">
    <source>
        <dbReference type="HAMAP-Rule" id="MF_01862"/>
    </source>
</evidence>
<comment type="catalytic activity">
    <reaction evidence="6">
        <text>guanosine(1207) in 16S rRNA + S-adenosyl-L-methionine = N(2)-methylguanosine(1207) in 16S rRNA + S-adenosyl-L-homocysteine + H(+)</text>
        <dbReference type="Rhea" id="RHEA:42736"/>
        <dbReference type="Rhea" id="RHEA-COMP:10213"/>
        <dbReference type="Rhea" id="RHEA-COMP:10214"/>
        <dbReference type="ChEBI" id="CHEBI:15378"/>
        <dbReference type="ChEBI" id="CHEBI:57856"/>
        <dbReference type="ChEBI" id="CHEBI:59789"/>
        <dbReference type="ChEBI" id="CHEBI:74269"/>
        <dbReference type="ChEBI" id="CHEBI:74481"/>
        <dbReference type="EC" id="2.1.1.172"/>
    </reaction>
</comment>
<accession>N9U6G7</accession>
<dbReference type="PANTHER" id="PTHR47816:SF4">
    <property type="entry name" value="RIBOSOMAL RNA SMALL SUBUNIT METHYLTRANSFERASE C"/>
    <property type="match status" value="1"/>
</dbReference>
<evidence type="ECO:0000313" key="9">
    <source>
        <dbReference type="EMBL" id="ENY73974.1"/>
    </source>
</evidence>
<evidence type="ECO:0000256" key="5">
    <source>
        <dbReference type="ARBA" id="ARBA00022691"/>
    </source>
</evidence>
<dbReference type="PANTHER" id="PTHR47816">
    <property type="entry name" value="RIBOSOMAL RNA SMALL SUBUNIT METHYLTRANSFERASE C"/>
    <property type="match status" value="1"/>
</dbReference>
<protein>
    <recommendedName>
        <fullName evidence="6">Ribosomal RNA small subunit methyltransferase C</fullName>
        <ecNumber evidence="6">2.1.1.172</ecNumber>
    </recommendedName>
    <alternativeName>
        <fullName evidence="6">16S rRNA m2G1207 methyltransferase</fullName>
    </alternativeName>
    <alternativeName>
        <fullName evidence="6">rRNA (guanine-N(2)-)-methyltransferase RsmC</fullName>
    </alternativeName>
</protein>
<dbReference type="eggNOG" id="COG2813">
    <property type="taxonomic scope" value="Bacteria"/>
</dbReference>
<organism evidence="9 10">
    <name type="scientific">Aeromonas diversa CDC 2478-85</name>
    <dbReference type="NCBI Taxonomy" id="1268237"/>
    <lineage>
        <taxon>Bacteria</taxon>
        <taxon>Pseudomonadati</taxon>
        <taxon>Pseudomonadota</taxon>
        <taxon>Gammaproteobacteria</taxon>
        <taxon>Aeromonadales</taxon>
        <taxon>Aeromonadaceae</taxon>
        <taxon>Aeromonas</taxon>
    </lineage>
</organism>
<evidence type="ECO:0000256" key="4">
    <source>
        <dbReference type="ARBA" id="ARBA00022679"/>
    </source>
</evidence>
<dbReference type="CDD" id="cd02440">
    <property type="entry name" value="AdoMet_MTases"/>
    <property type="match status" value="1"/>
</dbReference>
<dbReference type="EMBL" id="APVG01000001">
    <property type="protein sequence ID" value="ENY73974.1"/>
    <property type="molecule type" value="Genomic_DNA"/>
</dbReference>
<dbReference type="InterPro" id="IPR046977">
    <property type="entry name" value="RsmC/RlmG"/>
</dbReference>
<feature type="domain" description="Methyltransferase small N-terminal" evidence="8">
    <location>
        <begin position="8"/>
        <end position="164"/>
    </location>
</feature>
<comment type="caution">
    <text evidence="9">The sequence shown here is derived from an EMBL/GenBank/DDBJ whole genome shotgun (WGS) entry which is preliminary data.</text>
</comment>
<feature type="domain" description="Methyltransferase small" evidence="7">
    <location>
        <begin position="173"/>
        <end position="337"/>
    </location>
</feature>
<dbReference type="InterPro" id="IPR013675">
    <property type="entry name" value="Mtase_sm_N"/>
</dbReference>
<dbReference type="InterPro" id="IPR007848">
    <property type="entry name" value="Small_mtfrase_dom"/>
</dbReference>
<dbReference type="Pfam" id="PF05175">
    <property type="entry name" value="MTS"/>
    <property type="match status" value="1"/>
</dbReference>
<name>N9U6G7_9GAMM</name>
<comment type="subunit">
    <text evidence="6">Monomer.</text>
</comment>
<comment type="similarity">
    <text evidence="6">Belongs to the methyltransferase superfamily. RsmC family.</text>
</comment>
<keyword evidence="3 6" id="KW-0489">Methyltransferase</keyword>
<keyword evidence="5 6" id="KW-0949">S-adenosyl-L-methionine</keyword>
<dbReference type="SUPFAM" id="SSF53335">
    <property type="entry name" value="S-adenosyl-L-methionine-dependent methyltransferases"/>
    <property type="match status" value="1"/>
</dbReference>
<dbReference type="Proteomes" id="UP000023775">
    <property type="component" value="Unassembled WGS sequence"/>
</dbReference>
<dbReference type="GO" id="GO:0052914">
    <property type="term" value="F:16S rRNA (guanine(1207)-N(2))-methyltransferase activity"/>
    <property type="evidence" value="ECO:0007669"/>
    <property type="project" value="UniProtKB-EC"/>
</dbReference>
<sequence>MSSLSNVSEMLERNLELFAGKQLLVCGLLDDDLPLLLRPHVAAMTAFTTDYSYYRRYQPQLGERIVFGHQFACDARYDALLLLLPKAKQEAQYLMAMAAPLLTADADLLVAGDNKGGINGADKLLAPYADKPIKRDSARRASLYHAELSKAVSPFDIEQWVGRYRCELGGQALEIHALPGVFSAAELDNGSRLLLDHLPPLSGRVLDFGCGAGVLGCTMGARYPDLQLELVDINALALESSRRTLAANGVSAKVCASDVYSDIQGPYTHIISNPPFHAGLKTFYAATETFLADARRHLQPRGALTIVANAFLRYQPILQQSFKHADIMADDKRFRIYHCHQ</sequence>
<dbReference type="InterPro" id="IPR029063">
    <property type="entry name" value="SAM-dependent_MTases_sf"/>
</dbReference>
<dbReference type="Pfam" id="PF08468">
    <property type="entry name" value="MTS_N"/>
    <property type="match status" value="1"/>
</dbReference>
<dbReference type="AlphaFoldDB" id="N9U6G7"/>
<keyword evidence="4 6" id="KW-0808">Transferase</keyword>
<evidence type="ECO:0000259" key="8">
    <source>
        <dbReference type="Pfam" id="PF08468"/>
    </source>
</evidence>
<dbReference type="PATRIC" id="fig|1268237.3.peg.197"/>
<gene>
    <name evidence="6" type="primary">rsmC</name>
    <name evidence="9" type="ORF">G114_00980</name>
</gene>
<keyword evidence="1 6" id="KW-0963">Cytoplasm</keyword>
<keyword evidence="2 6" id="KW-0698">rRNA processing</keyword>
<dbReference type="HAMAP" id="MF_01862">
    <property type="entry name" value="16SrRNA_methyltr_C"/>
    <property type="match status" value="1"/>
</dbReference>
<dbReference type="InterPro" id="IPR023543">
    <property type="entry name" value="rRNA_ssu_MeTfrase_C"/>
</dbReference>
<reference evidence="9 10" key="1">
    <citation type="journal article" date="2013" name="Genome Announc.">
        <title>Draft Genome Sequence of the Aeromonas diversa Type Strain.</title>
        <authorList>
            <person name="Farfan M."/>
            <person name="Spataro N."/>
            <person name="Sanglas A."/>
            <person name="Albarral V."/>
            <person name="Loren J.G."/>
            <person name="Bosch E."/>
            <person name="Fuste M.C."/>
        </authorList>
    </citation>
    <scope>NUCLEOTIDE SEQUENCE [LARGE SCALE GENOMIC DNA]</scope>
    <source>
        <strain evidence="9 10">2478-85</strain>
    </source>
</reference>
<evidence type="ECO:0000259" key="7">
    <source>
        <dbReference type="Pfam" id="PF05175"/>
    </source>
</evidence>
<keyword evidence="10" id="KW-1185">Reference proteome</keyword>
<dbReference type="NCBIfam" id="NF007023">
    <property type="entry name" value="PRK09489.1"/>
    <property type="match status" value="1"/>
</dbReference>
<comment type="subcellular location">
    <subcellularLocation>
        <location evidence="6">Cytoplasm</location>
    </subcellularLocation>
</comment>
<comment type="function">
    <text evidence="6">Specifically methylates the guanine in position 1207 of 16S rRNA in the 30S particle.</text>
</comment>
<dbReference type="EC" id="2.1.1.172" evidence="6"/>
<evidence type="ECO:0000256" key="1">
    <source>
        <dbReference type="ARBA" id="ARBA00022490"/>
    </source>
</evidence>
<dbReference type="Gene3D" id="3.40.50.150">
    <property type="entry name" value="Vaccinia Virus protein VP39"/>
    <property type="match status" value="2"/>
</dbReference>
<dbReference type="GO" id="GO:0005737">
    <property type="term" value="C:cytoplasm"/>
    <property type="evidence" value="ECO:0007669"/>
    <property type="project" value="UniProtKB-SubCell"/>
</dbReference>
<proteinExistence type="inferred from homology"/>